<dbReference type="CDD" id="cd00112">
    <property type="entry name" value="LDLa"/>
    <property type="match status" value="1"/>
</dbReference>
<protein>
    <submittedName>
        <fullName evidence="3">Uncharacterized protein</fullName>
    </submittedName>
</protein>
<evidence type="ECO:0000313" key="3">
    <source>
        <dbReference type="Ensembl" id="ENSPTXP00000005988.1"/>
    </source>
</evidence>
<reference evidence="3" key="2">
    <citation type="submission" date="2025-09" db="UniProtKB">
        <authorList>
            <consortium name="Ensembl"/>
        </authorList>
    </citation>
    <scope>IDENTIFICATION</scope>
</reference>
<keyword evidence="1" id="KW-1015">Disulfide bond</keyword>
<organism evidence="3 4">
    <name type="scientific">Pseudonaja textilis</name>
    <name type="common">Eastern brown snake</name>
    <dbReference type="NCBI Taxonomy" id="8673"/>
    <lineage>
        <taxon>Eukaryota</taxon>
        <taxon>Metazoa</taxon>
        <taxon>Chordata</taxon>
        <taxon>Craniata</taxon>
        <taxon>Vertebrata</taxon>
        <taxon>Euteleostomi</taxon>
        <taxon>Lepidosauria</taxon>
        <taxon>Squamata</taxon>
        <taxon>Bifurcata</taxon>
        <taxon>Unidentata</taxon>
        <taxon>Episquamata</taxon>
        <taxon>Toxicofera</taxon>
        <taxon>Serpentes</taxon>
        <taxon>Colubroidea</taxon>
        <taxon>Elapidae</taxon>
        <taxon>Hydrophiinae</taxon>
        <taxon>Pseudonaja</taxon>
    </lineage>
</organism>
<dbReference type="InterPro" id="IPR036055">
    <property type="entry name" value="LDL_receptor-like_sf"/>
</dbReference>
<keyword evidence="4" id="KW-1185">Reference proteome</keyword>
<feature type="chain" id="PRO_5025536078" evidence="2">
    <location>
        <begin position="23"/>
        <end position="129"/>
    </location>
</feature>
<evidence type="ECO:0000313" key="4">
    <source>
        <dbReference type="Proteomes" id="UP000472273"/>
    </source>
</evidence>
<accession>A0A670Y4T3</accession>
<reference evidence="3" key="1">
    <citation type="submission" date="2025-08" db="UniProtKB">
        <authorList>
            <consortium name="Ensembl"/>
        </authorList>
    </citation>
    <scope>IDENTIFICATION</scope>
</reference>
<dbReference type="Ensembl" id="ENSPTXT00000006182.1">
    <property type="protein sequence ID" value="ENSPTXP00000005988.1"/>
    <property type="gene ID" value="ENSPTXG00000004382.1"/>
</dbReference>
<feature type="signal peptide" evidence="2">
    <location>
        <begin position="1"/>
        <end position="22"/>
    </location>
</feature>
<keyword evidence="2" id="KW-0732">Signal</keyword>
<name>A0A670Y4T3_PSETE</name>
<proteinExistence type="predicted"/>
<dbReference type="SUPFAM" id="SSF57424">
    <property type="entry name" value="LDL receptor-like module"/>
    <property type="match status" value="1"/>
</dbReference>
<evidence type="ECO:0000256" key="2">
    <source>
        <dbReference type="SAM" id="SignalP"/>
    </source>
</evidence>
<dbReference type="Gene3D" id="4.10.1220.10">
    <property type="entry name" value="EGF-type module"/>
    <property type="match status" value="1"/>
</dbReference>
<dbReference type="AlphaFoldDB" id="A0A670Y4T3"/>
<sequence length="129" mass="14147">MTRLVLFFLLFLLLHLFSSSSSSPISSLLLSLLLLPSPPPPPPLSSSTFFLAFSPPSSYSSFVCDGHQDCLDNRDEANCSAKHTGMVPTQAGKVTVTLLHIRRRRGEIGKIKRREDIAGITRKVPVTNP</sequence>
<dbReference type="Proteomes" id="UP000472273">
    <property type="component" value="Unplaced"/>
</dbReference>
<dbReference type="InterPro" id="IPR002172">
    <property type="entry name" value="LDrepeatLR_classA_rpt"/>
</dbReference>
<evidence type="ECO:0000256" key="1">
    <source>
        <dbReference type="ARBA" id="ARBA00023157"/>
    </source>
</evidence>